<name>A0ABR4BA07_9LECA</name>
<proteinExistence type="predicted"/>
<gene>
    <name evidence="2" type="ORF">ABVK25_005198</name>
</gene>
<accession>A0ABR4BA07</accession>
<sequence length="242" mass="26386">MKYFQCFLLSLLVAKFGATASIPVPISTNLVNSRAPNSINIPDSVQNATSTAGLAPDNTFAPKIASNENLVRFNDTVYNAVVTTISQYPKAVFLQVQATADGDPTADPEEIQDVRLIFEMNGKTLYVEMREWGQWGPPRVTRNSPPAGNGPLPLQIAMDLPEADLLIRNAGFREPYIGVDVRWPIDIPQSRQQIYYFFWMVGSQPFTLAVGTRDSIVQANSAVGSAVDVGDGWLSGNDTSTS</sequence>
<comment type="caution">
    <text evidence="2">The sequence shown here is derived from an EMBL/GenBank/DDBJ whole genome shotgun (WGS) entry which is preliminary data.</text>
</comment>
<evidence type="ECO:0000313" key="2">
    <source>
        <dbReference type="EMBL" id="KAL2054450.1"/>
    </source>
</evidence>
<evidence type="ECO:0000313" key="3">
    <source>
        <dbReference type="Proteomes" id="UP001590951"/>
    </source>
</evidence>
<organism evidence="2 3">
    <name type="scientific">Lepraria finkii</name>
    <dbReference type="NCBI Taxonomy" id="1340010"/>
    <lineage>
        <taxon>Eukaryota</taxon>
        <taxon>Fungi</taxon>
        <taxon>Dikarya</taxon>
        <taxon>Ascomycota</taxon>
        <taxon>Pezizomycotina</taxon>
        <taxon>Lecanoromycetes</taxon>
        <taxon>OSLEUM clade</taxon>
        <taxon>Lecanoromycetidae</taxon>
        <taxon>Lecanorales</taxon>
        <taxon>Lecanorineae</taxon>
        <taxon>Stereocaulaceae</taxon>
        <taxon>Lepraria</taxon>
    </lineage>
</organism>
<keyword evidence="1" id="KW-0732">Signal</keyword>
<keyword evidence="3" id="KW-1185">Reference proteome</keyword>
<reference evidence="2 3" key="1">
    <citation type="submission" date="2024-09" db="EMBL/GenBank/DDBJ databases">
        <title>Rethinking Asexuality: The Enigmatic Case of Functional Sexual Genes in Lepraria (Stereocaulaceae).</title>
        <authorList>
            <person name="Doellman M."/>
            <person name="Sun Y."/>
            <person name="Barcenas-Pena A."/>
            <person name="Lumbsch H.T."/>
            <person name="Grewe F."/>
        </authorList>
    </citation>
    <scope>NUCLEOTIDE SEQUENCE [LARGE SCALE GENOMIC DNA]</scope>
    <source>
        <strain evidence="2 3">Grewe 0041</strain>
    </source>
</reference>
<protein>
    <submittedName>
        <fullName evidence="2">Uncharacterized protein</fullName>
    </submittedName>
</protein>
<dbReference type="Proteomes" id="UP001590951">
    <property type="component" value="Unassembled WGS sequence"/>
</dbReference>
<feature type="signal peptide" evidence="1">
    <location>
        <begin position="1"/>
        <end position="21"/>
    </location>
</feature>
<feature type="chain" id="PRO_5047247727" evidence="1">
    <location>
        <begin position="22"/>
        <end position="242"/>
    </location>
</feature>
<dbReference type="EMBL" id="JBHFEH010000015">
    <property type="protein sequence ID" value="KAL2054450.1"/>
    <property type="molecule type" value="Genomic_DNA"/>
</dbReference>
<evidence type="ECO:0000256" key="1">
    <source>
        <dbReference type="SAM" id="SignalP"/>
    </source>
</evidence>